<keyword evidence="4" id="KW-0574">Periplasm</keyword>
<evidence type="ECO:0000256" key="3">
    <source>
        <dbReference type="ARBA" id="ARBA00022729"/>
    </source>
</evidence>
<dbReference type="RefSeq" id="WP_209546318.1">
    <property type="nucleotide sequence ID" value="NZ_BAAADX010000002.1"/>
</dbReference>
<dbReference type="PANTHER" id="PTHR30222">
    <property type="entry name" value="SPERMIDINE/PUTRESCINE-BINDING PERIPLASMIC PROTEIN"/>
    <property type="match status" value="1"/>
</dbReference>
<dbReference type="SUPFAM" id="SSF53850">
    <property type="entry name" value="Periplasmic binding protein-like II"/>
    <property type="match status" value="1"/>
</dbReference>
<dbReference type="GO" id="GO:0019808">
    <property type="term" value="F:polyamine binding"/>
    <property type="evidence" value="ECO:0007669"/>
    <property type="project" value="InterPro"/>
</dbReference>
<comment type="subcellular location">
    <subcellularLocation>
        <location evidence="1">Periplasm</location>
    </subcellularLocation>
</comment>
<dbReference type="InterPro" id="IPR001188">
    <property type="entry name" value="Sperm_putr-bd"/>
</dbReference>
<dbReference type="PRINTS" id="PR00909">
    <property type="entry name" value="SPERMDNBNDNG"/>
</dbReference>
<dbReference type="EMBL" id="JAGGKE010000005">
    <property type="protein sequence ID" value="MBP1901886.1"/>
    <property type="molecule type" value="Genomic_DNA"/>
</dbReference>
<keyword evidence="6" id="KW-1185">Reference proteome</keyword>
<gene>
    <name evidence="5" type="ORF">J2744_001564</name>
</gene>
<dbReference type="GO" id="GO:0015846">
    <property type="term" value="P:polyamine transport"/>
    <property type="evidence" value="ECO:0007669"/>
    <property type="project" value="InterPro"/>
</dbReference>
<dbReference type="Proteomes" id="UP000770586">
    <property type="component" value="Unassembled WGS sequence"/>
</dbReference>
<dbReference type="Gene3D" id="3.40.190.10">
    <property type="entry name" value="Periplasmic binding protein-like II"/>
    <property type="match status" value="2"/>
</dbReference>
<keyword evidence="3" id="KW-0732">Signal</keyword>
<evidence type="ECO:0000256" key="2">
    <source>
        <dbReference type="ARBA" id="ARBA00022448"/>
    </source>
</evidence>
<dbReference type="GO" id="GO:0042597">
    <property type="term" value="C:periplasmic space"/>
    <property type="evidence" value="ECO:0007669"/>
    <property type="project" value="UniProtKB-SubCell"/>
</dbReference>
<name>A0A8J7RD91_9EURY</name>
<sequence length="401" mass="43273">MPTNNDDRARSNGSVSRRQYIAAAGAAGTVALAGCGGGGGDGGDGGDGGGGDGGDGGSMGGNGTTTINIITWEEYAEMQENIESTLDGVELNITPSTSSTEMFSQWSAGQDAQYDIAVPNNNLVPRFMDAGLVAPVNRDVVNNFGSMYDRFQTFVDDQFTEGGDAYGVPIRFGWYGYSYDSRSVPDHEPSYDILFEEDYVDADLNGEIIMYDEAAKTIPAAALYLGMDDAMSGARMTFTEDQLSEIQELLIQQKPRLQGYIAPDPTFIQEFRQGNFLVGHSGRNETVQMRSEGDDWVEFVAPGEGALAWYETALVSAASDNQETAWEVINEFITPQNGAALAEAGFSPSTNPNVADELTEEQNDLYGRIDPSRLEGMYSLKDIASDVEEAYVSTWEEVKAA</sequence>
<dbReference type="OrthoDB" id="30917at2157"/>
<evidence type="ECO:0000256" key="4">
    <source>
        <dbReference type="ARBA" id="ARBA00022764"/>
    </source>
</evidence>
<comment type="caution">
    <text evidence="5">The sequence shown here is derived from an EMBL/GenBank/DDBJ whole genome shotgun (WGS) entry which is preliminary data.</text>
</comment>
<keyword evidence="2" id="KW-0813">Transport</keyword>
<protein>
    <submittedName>
        <fullName evidence="5">Spermidine/putrescine transport system substrate-binding protein</fullName>
    </submittedName>
</protein>
<reference evidence="5 6" key="1">
    <citation type="submission" date="2021-03" db="EMBL/GenBank/DDBJ databases">
        <title>Genomic Encyclopedia of Type Strains, Phase IV (KMG-IV): sequencing the most valuable type-strain genomes for metagenomic binning, comparative biology and taxonomic classification.</title>
        <authorList>
            <person name="Goeker M."/>
        </authorList>
    </citation>
    <scope>NUCLEOTIDE SEQUENCE [LARGE SCALE GENOMIC DNA]</scope>
    <source>
        <strain evidence="5 6">DSM 12287</strain>
    </source>
</reference>
<evidence type="ECO:0000313" key="6">
    <source>
        <dbReference type="Proteomes" id="UP000770586"/>
    </source>
</evidence>
<dbReference type="PANTHER" id="PTHR30222:SF17">
    <property type="entry name" value="SPERMIDINE_PUTRESCINE-BINDING PERIPLASMIC PROTEIN"/>
    <property type="match status" value="1"/>
</dbReference>
<evidence type="ECO:0000313" key="5">
    <source>
        <dbReference type="EMBL" id="MBP1901886.1"/>
    </source>
</evidence>
<dbReference type="Pfam" id="PF13416">
    <property type="entry name" value="SBP_bac_8"/>
    <property type="match status" value="1"/>
</dbReference>
<evidence type="ECO:0000256" key="1">
    <source>
        <dbReference type="ARBA" id="ARBA00004418"/>
    </source>
</evidence>
<organism evidence="5 6">
    <name type="scientific">Halorubrum trapanicum</name>
    <dbReference type="NCBI Taxonomy" id="29284"/>
    <lineage>
        <taxon>Archaea</taxon>
        <taxon>Methanobacteriati</taxon>
        <taxon>Methanobacteriota</taxon>
        <taxon>Stenosarchaea group</taxon>
        <taxon>Halobacteria</taxon>
        <taxon>Halobacteriales</taxon>
        <taxon>Haloferacaceae</taxon>
        <taxon>Halorubrum</taxon>
    </lineage>
</organism>
<accession>A0A8J7RD91</accession>
<dbReference type="AlphaFoldDB" id="A0A8J7RD91"/>
<dbReference type="InterPro" id="IPR006059">
    <property type="entry name" value="SBP"/>
</dbReference>
<proteinExistence type="predicted"/>